<dbReference type="InterPro" id="IPR007831">
    <property type="entry name" value="T2SS_GspE_N"/>
</dbReference>
<dbReference type="FunFam" id="3.40.50.300:FF:000398">
    <property type="entry name" value="Type IV pilus assembly ATPase PilB"/>
    <property type="match status" value="1"/>
</dbReference>
<organism evidence="5 6">
    <name type="scientific">Kiritimatiella glycovorans</name>
    <dbReference type="NCBI Taxonomy" id="1307763"/>
    <lineage>
        <taxon>Bacteria</taxon>
        <taxon>Pseudomonadati</taxon>
        <taxon>Kiritimatiellota</taxon>
        <taxon>Kiritimatiellia</taxon>
        <taxon>Kiritimatiellales</taxon>
        <taxon>Kiritimatiellaceae</taxon>
        <taxon>Kiritimatiella</taxon>
    </lineage>
</organism>
<dbReference type="FunFam" id="3.30.450.90:FF:000001">
    <property type="entry name" value="Type II secretion system ATPase GspE"/>
    <property type="match status" value="1"/>
</dbReference>
<dbReference type="Gene3D" id="3.30.300.160">
    <property type="entry name" value="Type II secretion system, protein E, N-terminal domain"/>
    <property type="match status" value="1"/>
</dbReference>
<dbReference type="Proteomes" id="UP000035268">
    <property type="component" value="Chromosome"/>
</dbReference>
<evidence type="ECO:0000259" key="4">
    <source>
        <dbReference type="PROSITE" id="PS00662"/>
    </source>
</evidence>
<dbReference type="EMBL" id="CP010904">
    <property type="protein sequence ID" value="AKJ63550.1"/>
    <property type="molecule type" value="Genomic_DNA"/>
</dbReference>
<dbReference type="Gene3D" id="3.40.50.300">
    <property type="entry name" value="P-loop containing nucleotide triphosphate hydrolases"/>
    <property type="match status" value="1"/>
</dbReference>
<sequence length="569" mass="62824">MISQGKSLARTLQERCRLEDAVIEDARRAADEQHKPLEQILVERNVLSSADLVLAYADYLQSPPISLAQFRADETLLNLLPTEMWGRLKMLPLAKTGRTLTVAVADPFNVLQTEKVEAETEMSVVPVVAEEAEIMRALNQQSEEESGQGLEDILKDMADESEVELGQNQAEDVNLDEMLEIAEDAPVIRIVNSILIEALRKGVSDIHVEPMEKALRLRYRIDGVLHQNPSPPKSLQPAITSRLKIMSNLDIAERRKPQDGRFKIRALGKEVDMRISFLPTVHGEKIVMRILDKSALAPSLESLGLEEKAYENLCYAISQPHGMICITGPTGSGKTTTLYSALQDLNNQDVNIITVEDPVEYQLGGINQVQADPNVGLTFAAGLRSILRQDPDIVLIGEIRDAETAGIAVQAALTGHLVLSTLHTNDAPGAVARLAYMGIEPFMLSSSLLMTQAQRLFRKLCPVCRKKIALPEDILRRNHLDPDEFADSDFYTAVGCPKCNNIGYKGRGALMEIMLLNEDLKKLILQTTEAGALREAAVRNGMVTLREMGLNRVRAGVSTVEEILRVTSE</sequence>
<feature type="domain" description="Bacterial type II secretion system protein E" evidence="4">
    <location>
        <begin position="387"/>
        <end position="401"/>
    </location>
</feature>
<comment type="similarity">
    <text evidence="1">Belongs to the GSP E family.</text>
</comment>
<proteinExistence type="inferred from homology"/>
<keyword evidence="6" id="KW-1185">Reference proteome</keyword>
<dbReference type="GO" id="GO:0016887">
    <property type="term" value="F:ATP hydrolysis activity"/>
    <property type="evidence" value="ECO:0007669"/>
    <property type="project" value="TreeGrafter"/>
</dbReference>
<evidence type="ECO:0000313" key="5">
    <source>
        <dbReference type="EMBL" id="AKJ63550.1"/>
    </source>
</evidence>
<evidence type="ECO:0000313" key="6">
    <source>
        <dbReference type="Proteomes" id="UP000035268"/>
    </source>
</evidence>
<evidence type="ECO:0000256" key="2">
    <source>
        <dbReference type="ARBA" id="ARBA00022741"/>
    </source>
</evidence>
<dbReference type="GO" id="GO:0005886">
    <property type="term" value="C:plasma membrane"/>
    <property type="evidence" value="ECO:0007669"/>
    <property type="project" value="TreeGrafter"/>
</dbReference>
<reference evidence="6" key="1">
    <citation type="submission" date="2015-02" db="EMBL/GenBank/DDBJ databases">
        <title>Description and complete genome sequence of the first cultured representative of the subdivision 5 of the Verrucomicrobia phylum.</title>
        <authorList>
            <person name="Spring S."/>
            <person name="Bunk B."/>
            <person name="Sproer C."/>
            <person name="Klenk H.-P."/>
        </authorList>
    </citation>
    <scope>NUCLEOTIDE SEQUENCE [LARGE SCALE GENOMIC DNA]</scope>
    <source>
        <strain evidence="6">L21-Fru-AB</strain>
    </source>
</reference>
<dbReference type="InterPro" id="IPR003593">
    <property type="entry name" value="AAA+_ATPase"/>
</dbReference>
<dbReference type="Pfam" id="PF00437">
    <property type="entry name" value="T2SSE"/>
    <property type="match status" value="1"/>
</dbReference>
<evidence type="ECO:0000256" key="3">
    <source>
        <dbReference type="ARBA" id="ARBA00022840"/>
    </source>
</evidence>
<dbReference type="GO" id="GO:0005524">
    <property type="term" value="F:ATP binding"/>
    <property type="evidence" value="ECO:0007669"/>
    <property type="project" value="UniProtKB-KW"/>
</dbReference>
<dbReference type="InterPro" id="IPR001482">
    <property type="entry name" value="T2SS/T4SS_dom"/>
</dbReference>
<dbReference type="Gene3D" id="3.30.450.90">
    <property type="match status" value="1"/>
</dbReference>
<dbReference type="AlphaFoldDB" id="A0A0G3EFH8"/>
<dbReference type="PANTHER" id="PTHR30258:SF1">
    <property type="entry name" value="PROTEIN TRANSPORT PROTEIN HOFB HOMOLOG"/>
    <property type="match status" value="1"/>
</dbReference>
<dbReference type="InterPro" id="IPR027417">
    <property type="entry name" value="P-loop_NTPase"/>
</dbReference>
<dbReference type="PANTHER" id="PTHR30258">
    <property type="entry name" value="TYPE II SECRETION SYSTEM PROTEIN GSPE-RELATED"/>
    <property type="match status" value="1"/>
</dbReference>
<reference evidence="5 6" key="2">
    <citation type="journal article" date="2016" name="ISME J.">
        <title>Characterization of the first cultured representative of Verrucomicrobia subdivision 5 indicates the proposal of a novel phylum.</title>
        <authorList>
            <person name="Spring S."/>
            <person name="Bunk B."/>
            <person name="Sproer C."/>
            <person name="Schumann P."/>
            <person name="Rohde M."/>
            <person name="Tindall B.J."/>
            <person name="Klenk H.P."/>
        </authorList>
    </citation>
    <scope>NUCLEOTIDE SEQUENCE [LARGE SCALE GENOMIC DNA]</scope>
    <source>
        <strain evidence="5 6">L21-Fru-AB</strain>
    </source>
</reference>
<protein>
    <submittedName>
        <fullName evidence="5">Pilus biosynthesis protein</fullName>
    </submittedName>
</protein>
<dbReference type="PATRIC" id="fig|1609981.3.peg.282"/>
<dbReference type="KEGG" id="vbl:L21SP4_00269"/>
<evidence type="ECO:0000256" key="1">
    <source>
        <dbReference type="ARBA" id="ARBA00006611"/>
    </source>
</evidence>
<dbReference type="PROSITE" id="PS00662">
    <property type="entry name" value="T2SP_E"/>
    <property type="match status" value="1"/>
</dbReference>
<dbReference type="Pfam" id="PF05157">
    <property type="entry name" value="MshEN"/>
    <property type="match status" value="1"/>
</dbReference>
<dbReference type="SUPFAM" id="SSF52540">
    <property type="entry name" value="P-loop containing nucleoside triphosphate hydrolases"/>
    <property type="match status" value="1"/>
</dbReference>
<dbReference type="InterPro" id="IPR037257">
    <property type="entry name" value="T2SS_E_N_sf"/>
</dbReference>
<gene>
    <name evidence="5" type="ORF">L21SP4_00269</name>
</gene>
<dbReference type="SUPFAM" id="SSF160246">
    <property type="entry name" value="EspE N-terminal domain-like"/>
    <property type="match status" value="1"/>
</dbReference>
<name>A0A0G3EFH8_9BACT</name>
<keyword evidence="2" id="KW-0547">Nucleotide-binding</keyword>
<accession>A0A0G3EFH8</accession>
<dbReference type="CDD" id="cd01129">
    <property type="entry name" value="PulE-GspE-like"/>
    <property type="match status" value="1"/>
</dbReference>
<dbReference type="STRING" id="1307763.L21SP4_00269"/>
<dbReference type="SMART" id="SM00382">
    <property type="entry name" value="AAA"/>
    <property type="match status" value="1"/>
</dbReference>
<keyword evidence="3" id="KW-0067">ATP-binding</keyword>